<dbReference type="EMBL" id="JAPQKH010000004">
    <property type="protein sequence ID" value="KAJ5100435.1"/>
    <property type="molecule type" value="Genomic_DNA"/>
</dbReference>
<accession>A0A9W9FHW2</accession>
<reference evidence="5" key="1">
    <citation type="submission" date="2022-11" db="EMBL/GenBank/DDBJ databases">
        <authorList>
            <person name="Petersen C."/>
        </authorList>
    </citation>
    <scope>NUCLEOTIDE SEQUENCE</scope>
    <source>
        <strain evidence="5">IBT 30069</strain>
    </source>
</reference>
<dbReference type="GO" id="GO:0004104">
    <property type="term" value="F:cholinesterase activity"/>
    <property type="evidence" value="ECO:0007669"/>
    <property type="project" value="InterPro"/>
</dbReference>
<name>A0A9W9FHW2_9EURO</name>
<protein>
    <submittedName>
        <fullName evidence="5">Alpha/beta-hydrolase</fullName>
    </submittedName>
</protein>
<keyword evidence="2" id="KW-0378">Hydrolase</keyword>
<organism evidence="5 6">
    <name type="scientific">Penicillium angulare</name>
    <dbReference type="NCBI Taxonomy" id="116970"/>
    <lineage>
        <taxon>Eukaryota</taxon>
        <taxon>Fungi</taxon>
        <taxon>Dikarya</taxon>
        <taxon>Ascomycota</taxon>
        <taxon>Pezizomycotina</taxon>
        <taxon>Eurotiomycetes</taxon>
        <taxon>Eurotiomycetidae</taxon>
        <taxon>Eurotiales</taxon>
        <taxon>Aspergillaceae</taxon>
        <taxon>Penicillium</taxon>
    </lineage>
</organism>
<dbReference type="Gene3D" id="3.40.50.1820">
    <property type="entry name" value="alpha/beta hydrolase"/>
    <property type="match status" value="1"/>
</dbReference>
<dbReference type="OrthoDB" id="3200163at2759"/>
<dbReference type="InterPro" id="IPR019819">
    <property type="entry name" value="Carboxylesterase_B_CS"/>
</dbReference>
<dbReference type="InterPro" id="IPR016187">
    <property type="entry name" value="CTDL_fold"/>
</dbReference>
<dbReference type="InterPro" id="IPR002018">
    <property type="entry name" value="CarbesteraseB"/>
</dbReference>
<comment type="caution">
    <text evidence="5">The sequence shown here is derived from an EMBL/GenBank/DDBJ whole genome shotgun (WGS) entry which is preliminary data.</text>
</comment>
<keyword evidence="6" id="KW-1185">Reference proteome</keyword>
<dbReference type="Proteomes" id="UP001149165">
    <property type="component" value="Unassembled WGS sequence"/>
</dbReference>
<feature type="signal peptide" evidence="3">
    <location>
        <begin position="1"/>
        <end position="19"/>
    </location>
</feature>
<dbReference type="InterPro" id="IPR000997">
    <property type="entry name" value="Cholinesterase"/>
</dbReference>
<dbReference type="InterPro" id="IPR050309">
    <property type="entry name" value="Type-B_Carboxylest/Lipase"/>
</dbReference>
<feature type="domain" description="Carboxylesterase type B" evidence="4">
    <location>
        <begin position="149"/>
        <end position="640"/>
    </location>
</feature>
<dbReference type="SUPFAM" id="SSF53474">
    <property type="entry name" value="alpha/beta-Hydrolases"/>
    <property type="match status" value="1"/>
</dbReference>
<comment type="similarity">
    <text evidence="1">Belongs to the type-B carboxylesterase/lipase family.</text>
</comment>
<proteinExistence type="inferred from homology"/>
<sequence>MKLYSLLIALLPAVAHVDARASPENVSPHFSILVNNTLDESVESAPSYLLLLNKQTYKDALDACFSLQEHLVQQNGTDGLGALLSQSTTIDTRASKFWISGSDGTCYAFNRRNASIASAPCEKHFQGICTNSAPFQKSAVSSISTNKSVTINTDQGRVQGFRDRLAARFQGIPYAQPPVGGLRLQNPESLRDLPTNNKDEAYSAVNFKPICPQDLSNNPGVQLNWITSEDCLYLNVYTPVIPNGKTGSLPVLVWIHGGSYYYGGSSFPYYYGMNIASRQSMVVVSINYRLGALGWLTDPSMKNSTGTNQAMRDQIIALQWVKDHISAYGGDPNQVTILGHSAGGSSVMSHIQSPASKGLFKHAWVESGNTLSGWQRPAMMKTLSRMFLDISGCLDYDCVKHNLTATQMVKYQDLLFTRAQNVFPRGLVAWIEPFRPFIDGDLLKEDWNTALSAGRFNQVPTVVSYNHDDYGLFLQENSTFEYTPANFSNSDAYLHTFLLGENRTKEVIETPVLGFNTTLENFTDIDNQFIEFTTNYWYRCNSEIYAAGIQSHVNDTWELTWEMNVPDFIPGRICGPGTNHVCHGSEIPLVFGSAVFDNLTVSALDRQGYWKKARDTIDLYARFAKHGKLLEENSAIYPRRGDNATHNVVHWNSTAAARPGGVNWDACVKMEEMRLYDRLYYPYRG</sequence>
<dbReference type="Pfam" id="PF00135">
    <property type="entry name" value="COesterase"/>
    <property type="match status" value="1"/>
</dbReference>
<dbReference type="PROSITE" id="PS00941">
    <property type="entry name" value="CARBOXYLESTERASE_B_2"/>
    <property type="match status" value="1"/>
</dbReference>
<evidence type="ECO:0000313" key="6">
    <source>
        <dbReference type="Proteomes" id="UP001149165"/>
    </source>
</evidence>
<evidence type="ECO:0000256" key="3">
    <source>
        <dbReference type="SAM" id="SignalP"/>
    </source>
</evidence>
<reference evidence="5" key="2">
    <citation type="journal article" date="2023" name="IMA Fungus">
        <title>Comparative genomic study of the Penicillium genus elucidates a diverse pangenome and 15 lateral gene transfer events.</title>
        <authorList>
            <person name="Petersen C."/>
            <person name="Sorensen T."/>
            <person name="Nielsen M.R."/>
            <person name="Sondergaard T.E."/>
            <person name="Sorensen J.L."/>
            <person name="Fitzpatrick D.A."/>
            <person name="Frisvad J.C."/>
            <person name="Nielsen K.L."/>
        </authorList>
    </citation>
    <scope>NUCLEOTIDE SEQUENCE</scope>
    <source>
        <strain evidence="5">IBT 30069</strain>
    </source>
</reference>
<gene>
    <name evidence="5" type="ORF">N7456_006487</name>
</gene>
<feature type="chain" id="PRO_5040787842" evidence="3">
    <location>
        <begin position="20"/>
        <end position="685"/>
    </location>
</feature>
<dbReference type="GO" id="GO:0017000">
    <property type="term" value="P:antibiotic biosynthetic process"/>
    <property type="evidence" value="ECO:0007669"/>
    <property type="project" value="UniProtKB-ARBA"/>
</dbReference>
<evidence type="ECO:0000259" key="4">
    <source>
        <dbReference type="Pfam" id="PF00135"/>
    </source>
</evidence>
<dbReference type="PRINTS" id="PR00878">
    <property type="entry name" value="CHOLNESTRASE"/>
</dbReference>
<keyword evidence="3" id="KW-0732">Signal</keyword>
<evidence type="ECO:0000256" key="1">
    <source>
        <dbReference type="ARBA" id="ARBA00005964"/>
    </source>
</evidence>
<evidence type="ECO:0000313" key="5">
    <source>
        <dbReference type="EMBL" id="KAJ5100435.1"/>
    </source>
</evidence>
<evidence type="ECO:0000256" key="2">
    <source>
        <dbReference type="ARBA" id="ARBA00022801"/>
    </source>
</evidence>
<dbReference type="PANTHER" id="PTHR11559">
    <property type="entry name" value="CARBOXYLESTERASE"/>
    <property type="match status" value="1"/>
</dbReference>
<dbReference type="SUPFAM" id="SSF56436">
    <property type="entry name" value="C-type lectin-like"/>
    <property type="match status" value="1"/>
</dbReference>
<dbReference type="AlphaFoldDB" id="A0A9W9FHW2"/>
<dbReference type="InterPro" id="IPR029058">
    <property type="entry name" value="AB_hydrolase_fold"/>
</dbReference>
<dbReference type="GO" id="GO:0072330">
    <property type="term" value="P:monocarboxylic acid biosynthetic process"/>
    <property type="evidence" value="ECO:0007669"/>
    <property type="project" value="UniProtKB-ARBA"/>
</dbReference>